<dbReference type="SUPFAM" id="SSF53474">
    <property type="entry name" value="alpha/beta-Hydrolases"/>
    <property type="match status" value="1"/>
</dbReference>
<evidence type="ECO:0008006" key="2">
    <source>
        <dbReference type="Google" id="ProtNLM"/>
    </source>
</evidence>
<dbReference type="RefSeq" id="WP_339163605.1">
    <property type="nucleotide sequence ID" value="NZ_LR743511.1"/>
</dbReference>
<evidence type="ECO:0000313" key="1">
    <source>
        <dbReference type="EMBL" id="CAA2145162.1"/>
    </source>
</evidence>
<dbReference type="AlphaFoldDB" id="A0A679K279"/>
<accession>A0A679K279</accession>
<sequence>MDKLGSSPFTWCEFDAMGNVLNGGAERIMDLVQKADAQDLVVVSHGWKNERPDAQKLYSELWLHTVAALRRIPPERIIVCGIMWPATQYRTAMDEDAFSQPDGGGAASVHGAGPVRDLTDEELEEVLKDNKDLFSASATALLDAARATAEGITGARAQSLVEAAKPLMSVNGIDDELIQDVNPYLNAEDYQLFVSVLVDPPSRGVQGTVGGVQGLGDAAGQRLAGPRAAVARFLNQLTYFEMKRRAGVVGAGLASSVLSKLDPGERKLRLHLVGHSFGARLVTAAAAALPPTVRVDFFSLTLLQGAFSHNALARSFGAGLTGAFSDVVGRPSGPIAMTYTHNDLACTLAYALASRLSWDMATSIGDANDPFGAMGANGAQHLADGDLAPAATMGTAAGDQRDRFKLVCGKVNGFRADDFVVQTDTTDAHNNVANPTVGLLLAAVIEAGPGVP</sequence>
<proteinExistence type="predicted"/>
<name>A0A679K279_9HYPH</name>
<gene>
    <name evidence="1" type="ORF">MBLL_04284</name>
</gene>
<dbReference type="InterPro" id="IPR029058">
    <property type="entry name" value="AB_hydrolase_fold"/>
</dbReference>
<reference evidence="1" key="1">
    <citation type="submission" date="2019-12" db="EMBL/GenBank/DDBJ databases">
        <authorList>
            <person name="Cremers G."/>
        </authorList>
    </citation>
    <scope>NUCLEOTIDE SEQUENCE</scope>
    <source>
        <strain evidence="1">Mbul2</strain>
    </source>
</reference>
<dbReference type="EMBL" id="LR743511">
    <property type="protein sequence ID" value="CAA2145162.1"/>
    <property type="molecule type" value="Genomic_DNA"/>
</dbReference>
<organism evidence="1">
    <name type="scientific">Methylobacterium bullatum</name>
    <dbReference type="NCBI Taxonomy" id="570505"/>
    <lineage>
        <taxon>Bacteria</taxon>
        <taxon>Pseudomonadati</taxon>
        <taxon>Pseudomonadota</taxon>
        <taxon>Alphaproteobacteria</taxon>
        <taxon>Hyphomicrobiales</taxon>
        <taxon>Methylobacteriaceae</taxon>
        <taxon>Methylobacterium</taxon>
    </lineage>
</organism>
<protein>
    <recommendedName>
        <fullName evidence="2">Serine-threonine protein kinase</fullName>
    </recommendedName>
</protein>